<evidence type="ECO:0000256" key="8">
    <source>
        <dbReference type="ARBA" id="ARBA00023170"/>
    </source>
</evidence>
<evidence type="ECO:0000256" key="4">
    <source>
        <dbReference type="ARBA" id="ARBA00022692"/>
    </source>
</evidence>
<dbReference type="InterPro" id="IPR000531">
    <property type="entry name" value="Beta-barrel_TonB"/>
</dbReference>
<dbReference type="PANTHER" id="PTHR30069">
    <property type="entry name" value="TONB-DEPENDENT OUTER MEMBRANE RECEPTOR"/>
    <property type="match status" value="1"/>
</dbReference>
<reference evidence="14 15" key="1">
    <citation type="submission" date="2017-01" db="EMBL/GenBank/DDBJ databases">
        <authorList>
            <person name="Varghese N."/>
            <person name="Submissions S."/>
        </authorList>
    </citation>
    <scope>NUCLEOTIDE SEQUENCE [LARGE SCALE GENOMIC DNA]</scope>
    <source>
        <strain evidence="14 15">DSM 2061</strain>
    </source>
</reference>
<keyword evidence="15" id="KW-1185">Reference proteome</keyword>
<dbReference type="Pfam" id="PF13715">
    <property type="entry name" value="CarbopepD_reg_2"/>
    <property type="match status" value="1"/>
</dbReference>
<accession>A0ABY1KNL9</accession>
<evidence type="ECO:0000256" key="3">
    <source>
        <dbReference type="ARBA" id="ARBA00022452"/>
    </source>
</evidence>
<evidence type="ECO:0000256" key="5">
    <source>
        <dbReference type="ARBA" id="ARBA00022729"/>
    </source>
</evidence>
<dbReference type="EMBL" id="FTOB01000001">
    <property type="protein sequence ID" value="SIS40016.1"/>
    <property type="molecule type" value="Genomic_DNA"/>
</dbReference>
<dbReference type="InterPro" id="IPR008969">
    <property type="entry name" value="CarboxyPept-like_regulatory"/>
</dbReference>
<feature type="domain" description="TonB-dependent receptor plug" evidence="13">
    <location>
        <begin position="129"/>
        <end position="238"/>
    </location>
</feature>
<dbReference type="SUPFAM" id="SSF56935">
    <property type="entry name" value="Porins"/>
    <property type="match status" value="1"/>
</dbReference>
<dbReference type="InterPro" id="IPR036942">
    <property type="entry name" value="Beta-barrel_TonB_sf"/>
</dbReference>
<name>A0ABY1KNL9_9FLAO</name>
<evidence type="ECO:0000313" key="15">
    <source>
        <dbReference type="Proteomes" id="UP000185728"/>
    </source>
</evidence>
<keyword evidence="9 10" id="KW-0998">Cell outer membrane</keyword>
<keyword evidence="7 10" id="KW-0472">Membrane</keyword>
<dbReference type="Gene3D" id="2.170.130.10">
    <property type="entry name" value="TonB-dependent receptor, plug domain"/>
    <property type="match status" value="1"/>
</dbReference>
<keyword evidence="5" id="KW-0732">Signal</keyword>
<keyword evidence="4 10" id="KW-0812">Transmembrane</keyword>
<evidence type="ECO:0000259" key="12">
    <source>
        <dbReference type="Pfam" id="PF00593"/>
    </source>
</evidence>
<feature type="domain" description="TonB-dependent receptor-like beta-barrel" evidence="12">
    <location>
        <begin position="348"/>
        <end position="850"/>
    </location>
</feature>
<evidence type="ECO:0000256" key="7">
    <source>
        <dbReference type="ARBA" id="ARBA00023136"/>
    </source>
</evidence>
<dbReference type="Gene3D" id="2.40.170.20">
    <property type="entry name" value="TonB-dependent receptor, beta-barrel domain"/>
    <property type="match status" value="1"/>
</dbReference>
<keyword evidence="8 14" id="KW-0675">Receptor</keyword>
<dbReference type="InterPro" id="IPR039426">
    <property type="entry name" value="TonB-dep_rcpt-like"/>
</dbReference>
<evidence type="ECO:0000256" key="11">
    <source>
        <dbReference type="RuleBase" id="RU003357"/>
    </source>
</evidence>
<sequence length="880" mass="97925">MQQTENVKTEQMKKMYFAWVAFLMTAMAFSQGTITGTVIDGELNEPLPGASVVLQGTTNGTSTDFDGQFKIETTKNTGTLVVSYIGYTSKKVAFTSAGDIGRIVLEPDAEQLGEVVVVGSGIIDLAGSRETPIAVSTIGVAEIQTKGVGNVEFPEIMKNTPNVYVSNQAGGFGDSQMYLRGFDQSNTAFLLNGQPINGMEDGKMYWSNWSGITDVANAVQVQRGLGSSKLAISSVGGTINIVSKSMDREEGGFVRFIAGNDSYAKTTVSYNSGLQGKWAYSVLLDHWQGHRKYASGTRGQGQNYFVSVGYVPNENHTINFLLTGAPQWHGQNYSKDLEEYEQYGEKYNDNAGFLDGEWTTWRKNYYHKPVANLNWDWEINEKKTLSTVLYASWGRGGGTGALGAGADTYDLLTSDKGLADFDAVYANNLAESDANNLGSYNNGGVIRSSVNNHNWYGLITNYNYDTQENWSFNAGADFRFYKGTHFRQLVDLLGLDGFKDNYKSARRDSDYVLSETFKADPWSALFDYADADQRYDRDYSEWINYQGVFGQAEYANNGFSGFFQGALSNQSYEREERYTTLTDEKSEKINKLGYNLKGGLAYEFVENHKIFANAGYYSRQPFLDNIFENVIEGNELVDNGDVDNEEILGLEAGYRFASGDIVFNLNAYYTNWKNRFLSVGGSTLVNGVDTDVYYYYTGIAQVHKGLEADFKYRPSTALMLRWYGTIGDWEYDGTTPYRIQLQDQGSGTSDVLERGEIDLTGTYVGNAPQVSTGFGLDVDVLKNLSFDVDMNIYTKLYGFVDTEDVIAGANSGEVYQAERLPAYTLFDAGLTYDFSLGGNDLRLRGNVYNLFGENFINQKDQYGYYLGNGTTYNVSLRFNF</sequence>
<dbReference type="Proteomes" id="UP000185728">
    <property type="component" value="Unassembled WGS sequence"/>
</dbReference>
<dbReference type="Pfam" id="PF00593">
    <property type="entry name" value="TonB_dep_Rec_b-barrel"/>
    <property type="match status" value="1"/>
</dbReference>
<dbReference type="RefSeq" id="WP_317042168.1">
    <property type="nucleotide sequence ID" value="NZ_FTOB01000001.1"/>
</dbReference>
<keyword evidence="3 10" id="KW-1134">Transmembrane beta strand</keyword>
<evidence type="ECO:0000256" key="2">
    <source>
        <dbReference type="ARBA" id="ARBA00022448"/>
    </source>
</evidence>
<evidence type="ECO:0000256" key="10">
    <source>
        <dbReference type="PROSITE-ProRule" id="PRU01360"/>
    </source>
</evidence>
<gene>
    <name evidence="14" type="ORF">SAMN05421766_101529</name>
</gene>
<comment type="caution">
    <text evidence="14">The sequence shown here is derived from an EMBL/GenBank/DDBJ whole genome shotgun (WGS) entry which is preliminary data.</text>
</comment>
<keyword evidence="6 11" id="KW-0798">TonB box</keyword>
<evidence type="ECO:0000256" key="9">
    <source>
        <dbReference type="ARBA" id="ARBA00023237"/>
    </source>
</evidence>
<protein>
    <submittedName>
        <fullName evidence="14">Outer membrane receptor proteins, mostly Fe transport</fullName>
    </submittedName>
</protein>
<dbReference type="InterPro" id="IPR037066">
    <property type="entry name" value="Plug_dom_sf"/>
</dbReference>
<keyword evidence="2 10" id="KW-0813">Transport</keyword>
<evidence type="ECO:0000313" key="14">
    <source>
        <dbReference type="EMBL" id="SIS40016.1"/>
    </source>
</evidence>
<dbReference type="PANTHER" id="PTHR30069:SF29">
    <property type="entry name" value="HEMOGLOBIN AND HEMOGLOBIN-HAPTOGLOBIN-BINDING PROTEIN 1-RELATED"/>
    <property type="match status" value="1"/>
</dbReference>
<comment type="similarity">
    <text evidence="10 11">Belongs to the TonB-dependent receptor family.</text>
</comment>
<dbReference type="PROSITE" id="PS52016">
    <property type="entry name" value="TONB_DEPENDENT_REC_3"/>
    <property type="match status" value="1"/>
</dbReference>
<evidence type="ECO:0000259" key="13">
    <source>
        <dbReference type="Pfam" id="PF07715"/>
    </source>
</evidence>
<dbReference type="SUPFAM" id="SSF49464">
    <property type="entry name" value="Carboxypeptidase regulatory domain-like"/>
    <property type="match status" value="1"/>
</dbReference>
<comment type="subcellular location">
    <subcellularLocation>
        <location evidence="1 10">Cell outer membrane</location>
        <topology evidence="1 10">Multi-pass membrane protein</topology>
    </subcellularLocation>
</comment>
<dbReference type="InterPro" id="IPR012910">
    <property type="entry name" value="Plug_dom"/>
</dbReference>
<proteinExistence type="inferred from homology"/>
<organism evidence="14 15">
    <name type="scientific">Zobellia uliginosa</name>
    <dbReference type="NCBI Taxonomy" id="143224"/>
    <lineage>
        <taxon>Bacteria</taxon>
        <taxon>Pseudomonadati</taxon>
        <taxon>Bacteroidota</taxon>
        <taxon>Flavobacteriia</taxon>
        <taxon>Flavobacteriales</taxon>
        <taxon>Flavobacteriaceae</taxon>
        <taxon>Zobellia</taxon>
    </lineage>
</organism>
<evidence type="ECO:0000256" key="6">
    <source>
        <dbReference type="ARBA" id="ARBA00023077"/>
    </source>
</evidence>
<dbReference type="Gene3D" id="2.60.40.1120">
    <property type="entry name" value="Carboxypeptidase-like, regulatory domain"/>
    <property type="match status" value="1"/>
</dbReference>
<dbReference type="Pfam" id="PF07715">
    <property type="entry name" value="Plug"/>
    <property type="match status" value="1"/>
</dbReference>
<evidence type="ECO:0000256" key="1">
    <source>
        <dbReference type="ARBA" id="ARBA00004571"/>
    </source>
</evidence>